<dbReference type="PROSITE" id="PS50893">
    <property type="entry name" value="ABC_TRANSPORTER_2"/>
    <property type="match status" value="2"/>
</dbReference>
<evidence type="ECO:0000256" key="3">
    <source>
        <dbReference type="ARBA" id="ARBA00022741"/>
    </source>
</evidence>
<gene>
    <name evidence="6" type="ORF">K1X13_06520</name>
</gene>
<dbReference type="InterPro" id="IPR050095">
    <property type="entry name" value="ECF_ABC_transporter_ATP-bd"/>
</dbReference>
<dbReference type="SUPFAM" id="SSF52540">
    <property type="entry name" value="P-loop containing nucleoside triphosphate hydrolases"/>
    <property type="match status" value="2"/>
</dbReference>
<comment type="caution">
    <text evidence="6">The sequence shown here is derived from an EMBL/GenBank/DDBJ whole genome shotgun (WGS) entry which is preliminary data.</text>
</comment>
<evidence type="ECO:0000256" key="1">
    <source>
        <dbReference type="ARBA" id="ARBA00005417"/>
    </source>
</evidence>
<sequence length="507" mass="52378">MPRTGGGRVDVRGLTWRPSGRRVPVLAGLDLRIEPGEKVLLAGASGSGKSTLLRAIAGLLQTTDVGELSGEVSVDGRHPQERAGTVGLLLQDPSAAVVADRVGRDVAFGLENTRTPPDLMPGLVAGALRAAGFPYDERRSTRTLSGGETQRLALAGALALRPQVLLLDEPTSMLDADNAARVRRSVLAACEQQGTTLVVVEHQIGPWVEHLDRCVVLDRSGAVIADGRPGEVLARLGESLAAEGIWVPDLPAPRPLSVDPVLVTPTLHVPVGEVLLAAERVGVTYGSPFGGSAGEPRNVALDDVSCVLHEGESVVLGGGSGAGKSTLLAALAGLQAPDRGAVHIHPRLAGRKGRVLHRLTSPELAARVAWVPQLPEHGLVTHTVLDELLVSARALGQPAAAAERRARALLEHLGLAALAGSSVHHLSGGEQRRLVVAAALVHGPAGLLLDEPTVGQDRNTWAAVTGLCLAARNAGAAVGVATHDAVATHALVSPGGRTLTLERGRLT</sequence>
<dbReference type="PANTHER" id="PTHR43553:SF24">
    <property type="entry name" value="ENERGY-COUPLING FACTOR TRANSPORTER ATP-BINDING PROTEIN ECFA1"/>
    <property type="match status" value="1"/>
</dbReference>
<evidence type="ECO:0000259" key="5">
    <source>
        <dbReference type="PROSITE" id="PS50893"/>
    </source>
</evidence>
<dbReference type="InterPro" id="IPR003439">
    <property type="entry name" value="ABC_transporter-like_ATP-bd"/>
</dbReference>
<dbReference type="GO" id="GO:0005524">
    <property type="term" value="F:ATP binding"/>
    <property type="evidence" value="ECO:0007669"/>
    <property type="project" value="UniProtKB-KW"/>
</dbReference>
<dbReference type="CDD" id="cd03225">
    <property type="entry name" value="ABC_cobalt_CbiO_domain1"/>
    <property type="match status" value="2"/>
</dbReference>
<feature type="domain" description="ABC transporter" evidence="5">
    <location>
        <begin position="276"/>
        <end position="507"/>
    </location>
</feature>
<protein>
    <submittedName>
        <fullName evidence="6">ATP-binding cassette domain-containing protein</fullName>
    </submittedName>
</protein>
<evidence type="ECO:0000256" key="4">
    <source>
        <dbReference type="ARBA" id="ARBA00022840"/>
    </source>
</evidence>
<evidence type="ECO:0000313" key="7">
    <source>
        <dbReference type="Proteomes" id="UP000754710"/>
    </source>
</evidence>
<dbReference type="EMBL" id="JAIEZQ010000001">
    <property type="protein sequence ID" value="MBY9074468.1"/>
    <property type="molecule type" value="Genomic_DNA"/>
</dbReference>
<dbReference type="InterPro" id="IPR017871">
    <property type="entry name" value="ABC_transporter-like_CS"/>
</dbReference>
<comment type="similarity">
    <text evidence="1">Belongs to the ABC transporter superfamily.</text>
</comment>
<proteinExistence type="inferred from homology"/>
<feature type="domain" description="ABC transporter" evidence="5">
    <location>
        <begin position="9"/>
        <end position="245"/>
    </location>
</feature>
<organism evidence="6 7">
    <name type="scientific">Nocardioides jiangsuensis</name>
    <dbReference type="NCBI Taxonomy" id="2866161"/>
    <lineage>
        <taxon>Bacteria</taxon>
        <taxon>Bacillati</taxon>
        <taxon>Actinomycetota</taxon>
        <taxon>Actinomycetes</taxon>
        <taxon>Propionibacteriales</taxon>
        <taxon>Nocardioidaceae</taxon>
        <taxon>Nocardioides</taxon>
    </lineage>
</organism>
<dbReference type="SMART" id="SM00382">
    <property type="entry name" value="AAA"/>
    <property type="match status" value="2"/>
</dbReference>
<dbReference type="PANTHER" id="PTHR43553">
    <property type="entry name" value="HEAVY METAL TRANSPORTER"/>
    <property type="match status" value="1"/>
</dbReference>
<keyword evidence="7" id="KW-1185">Reference proteome</keyword>
<dbReference type="InterPro" id="IPR027417">
    <property type="entry name" value="P-loop_NTPase"/>
</dbReference>
<dbReference type="InterPro" id="IPR015856">
    <property type="entry name" value="ABC_transpr_CbiO/EcfA_su"/>
</dbReference>
<reference evidence="6 7" key="1">
    <citation type="submission" date="2021-08" db="EMBL/GenBank/DDBJ databases">
        <title>Nocardioides bacterium WL0053 sp. nov., isolated from the sediment.</title>
        <authorList>
            <person name="Wang L."/>
            <person name="Zhang D."/>
            <person name="Zhang A."/>
        </authorList>
    </citation>
    <scope>NUCLEOTIDE SEQUENCE [LARGE SCALE GENOMIC DNA]</scope>
    <source>
        <strain evidence="6 7">WL0053</strain>
    </source>
</reference>
<evidence type="ECO:0000313" key="6">
    <source>
        <dbReference type="EMBL" id="MBY9074468.1"/>
    </source>
</evidence>
<keyword evidence="2" id="KW-0813">Transport</keyword>
<dbReference type="InterPro" id="IPR003593">
    <property type="entry name" value="AAA+_ATPase"/>
</dbReference>
<accession>A0ABS7RK76</accession>
<dbReference type="PROSITE" id="PS00211">
    <property type="entry name" value="ABC_TRANSPORTER_1"/>
    <property type="match status" value="1"/>
</dbReference>
<dbReference type="Gene3D" id="3.40.50.300">
    <property type="entry name" value="P-loop containing nucleotide triphosphate hydrolases"/>
    <property type="match status" value="2"/>
</dbReference>
<keyword evidence="3" id="KW-0547">Nucleotide-binding</keyword>
<dbReference type="RefSeq" id="WP_221024141.1">
    <property type="nucleotide sequence ID" value="NZ_JAIEZQ010000001.1"/>
</dbReference>
<evidence type="ECO:0000256" key="2">
    <source>
        <dbReference type="ARBA" id="ARBA00022448"/>
    </source>
</evidence>
<dbReference type="Proteomes" id="UP000754710">
    <property type="component" value="Unassembled WGS sequence"/>
</dbReference>
<dbReference type="Pfam" id="PF00005">
    <property type="entry name" value="ABC_tran"/>
    <property type="match status" value="2"/>
</dbReference>
<name>A0ABS7RK76_9ACTN</name>
<keyword evidence="4 6" id="KW-0067">ATP-binding</keyword>